<proteinExistence type="predicted"/>
<dbReference type="STRING" id="33097.A0A150GN78"/>
<gene>
    <name evidence="1" type="ORF">GPECTOR_15g486</name>
</gene>
<keyword evidence="2" id="KW-1185">Reference proteome</keyword>
<dbReference type="EMBL" id="LSYV01000016">
    <property type="protein sequence ID" value="KXZ50800.1"/>
    <property type="molecule type" value="Genomic_DNA"/>
</dbReference>
<accession>A0A150GN78</accession>
<protein>
    <recommendedName>
        <fullName evidence="3">Heterokaryon incompatibility domain-containing protein</fullName>
    </recommendedName>
</protein>
<dbReference type="AlphaFoldDB" id="A0A150GN78"/>
<evidence type="ECO:0000313" key="2">
    <source>
        <dbReference type="Proteomes" id="UP000075714"/>
    </source>
</evidence>
<evidence type="ECO:0008006" key="3">
    <source>
        <dbReference type="Google" id="ProtNLM"/>
    </source>
</evidence>
<comment type="caution">
    <text evidence="1">The sequence shown here is derived from an EMBL/GenBank/DDBJ whole genome shotgun (WGS) entry which is preliminary data.</text>
</comment>
<dbReference type="Proteomes" id="UP000075714">
    <property type="component" value="Unassembled WGS sequence"/>
</dbReference>
<evidence type="ECO:0000313" key="1">
    <source>
        <dbReference type="EMBL" id="KXZ50800.1"/>
    </source>
</evidence>
<organism evidence="1 2">
    <name type="scientific">Gonium pectorale</name>
    <name type="common">Green alga</name>
    <dbReference type="NCBI Taxonomy" id="33097"/>
    <lineage>
        <taxon>Eukaryota</taxon>
        <taxon>Viridiplantae</taxon>
        <taxon>Chlorophyta</taxon>
        <taxon>core chlorophytes</taxon>
        <taxon>Chlorophyceae</taxon>
        <taxon>CS clade</taxon>
        <taxon>Chlamydomonadales</taxon>
        <taxon>Volvocaceae</taxon>
        <taxon>Gonium</taxon>
    </lineage>
</organism>
<reference evidence="2" key="1">
    <citation type="journal article" date="2016" name="Nat. Commun.">
        <title>The Gonium pectorale genome demonstrates co-option of cell cycle regulation during the evolution of multicellularity.</title>
        <authorList>
            <person name="Hanschen E.R."/>
            <person name="Marriage T.N."/>
            <person name="Ferris P.J."/>
            <person name="Hamaji T."/>
            <person name="Toyoda A."/>
            <person name="Fujiyama A."/>
            <person name="Neme R."/>
            <person name="Noguchi H."/>
            <person name="Minakuchi Y."/>
            <person name="Suzuki M."/>
            <person name="Kawai-Toyooka H."/>
            <person name="Smith D.R."/>
            <person name="Sparks H."/>
            <person name="Anderson J."/>
            <person name="Bakaric R."/>
            <person name="Luria V."/>
            <person name="Karger A."/>
            <person name="Kirschner M.W."/>
            <person name="Durand P.M."/>
            <person name="Michod R.E."/>
            <person name="Nozaki H."/>
            <person name="Olson B.J."/>
        </authorList>
    </citation>
    <scope>NUCLEOTIDE SEQUENCE [LARGE SCALE GENOMIC DNA]</scope>
    <source>
        <strain evidence="2">NIES-2863</strain>
    </source>
</reference>
<sequence>MPRYLRVADVPNILTWLRDEGATSSGPPPYQLDAWQKQWCKFTDAPEEDAAVLSYRWRIRGKNENIKDYKQWVKDCENEGYAVFDVRDGTEPVDWSLADGHAIQIEVAAWLLWLYTNKVTEYVWVDQMCVPQVRPEPDGDECVRVLAMRR</sequence>
<name>A0A150GN78_GONPE</name>